<organism evidence="1 2">
    <name type="scientific">Pseudocercospora eumusae</name>
    <dbReference type="NCBI Taxonomy" id="321146"/>
    <lineage>
        <taxon>Eukaryota</taxon>
        <taxon>Fungi</taxon>
        <taxon>Dikarya</taxon>
        <taxon>Ascomycota</taxon>
        <taxon>Pezizomycotina</taxon>
        <taxon>Dothideomycetes</taxon>
        <taxon>Dothideomycetidae</taxon>
        <taxon>Mycosphaerellales</taxon>
        <taxon>Mycosphaerellaceae</taxon>
        <taxon>Pseudocercospora</taxon>
    </lineage>
</organism>
<reference evidence="1 2" key="1">
    <citation type="submission" date="2015-07" db="EMBL/GenBank/DDBJ databases">
        <title>Comparative genomics of the Sigatoka disease complex on banana suggests a link between parallel evolutionary changes in Pseudocercospora fijiensis and Pseudocercospora eumusae and increased virulence on the banana host.</title>
        <authorList>
            <person name="Chang T.-C."/>
            <person name="Salvucci A."/>
            <person name="Crous P.W."/>
            <person name="Stergiopoulos I."/>
        </authorList>
    </citation>
    <scope>NUCLEOTIDE SEQUENCE [LARGE SCALE GENOMIC DNA]</scope>
    <source>
        <strain evidence="1 2">CBS 114824</strain>
    </source>
</reference>
<accession>A0A139HQ74</accession>
<dbReference type="OrthoDB" id="10670241at2759"/>
<name>A0A139HQ74_9PEZI</name>
<keyword evidence="2" id="KW-1185">Reference proteome</keyword>
<dbReference type="Proteomes" id="UP000070133">
    <property type="component" value="Unassembled WGS sequence"/>
</dbReference>
<dbReference type="EMBL" id="LFZN01000020">
    <property type="protein sequence ID" value="KXT04547.1"/>
    <property type="molecule type" value="Genomic_DNA"/>
</dbReference>
<comment type="caution">
    <text evidence="1">The sequence shown here is derived from an EMBL/GenBank/DDBJ whole genome shotgun (WGS) entry which is preliminary data.</text>
</comment>
<proteinExistence type="predicted"/>
<evidence type="ECO:0000313" key="2">
    <source>
        <dbReference type="Proteomes" id="UP000070133"/>
    </source>
</evidence>
<protein>
    <submittedName>
        <fullName evidence="1">Uncharacterized protein</fullName>
    </submittedName>
</protein>
<dbReference type="AlphaFoldDB" id="A0A139HQ74"/>
<sequence>MLGLHTYPVNVRYTLADGSRGRNRSAVSVPLTFHTTDFTITLTVDLKVNNVNASSYNALLGTEVLHRLGGVHDHRSNPSTFQVTHPETGKTDVLSADNTKHQREVTLAYKSDRYNYLNAPHHVTALKPGADPETDDNFVQSKSAMVNSKRRMFVVLWAHDHRTFFAIPIGSHSHNSLRHIPKDMRIYHICLKDYNDNRFINESPQNWPAEVRIMYNGDMGKSSSVDLLGGYTINMKEGITLVGYLSTSSSELRMPKYGTSFEHDRQAIEQIQFLEIPEHRLVTFRGPVKI</sequence>
<gene>
    <name evidence="1" type="ORF">AC578_8727</name>
</gene>
<evidence type="ECO:0000313" key="1">
    <source>
        <dbReference type="EMBL" id="KXT04547.1"/>
    </source>
</evidence>